<dbReference type="Gene3D" id="3.40.605.10">
    <property type="entry name" value="Aldehyde Dehydrogenase, Chain A, domain 1"/>
    <property type="match status" value="1"/>
</dbReference>
<evidence type="ECO:0000259" key="4">
    <source>
        <dbReference type="Pfam" id="PF00171"/>
    </source>
</evidence>
<dbReference type="InterPro" id="IPR029510">
    <property type="entry name" value="Ald_DH_CS_GLU"/>
</dbReference>
<dbReference type="PROSITE" id="PS00070">
    <property type="entry name" value="ALDEHYDE_DEHYDR_CYS"/>
    <property type="match status" value="1"/>
</dbReference>
<feature type="domain" description="Aldehyde dehydrogenase" evidence="4">
    <location>
        <begin position="14"/>
        <end position="475"/>
    </location>
</feature>
<dbReference type="Proteomes" id="UP000239895">
    <property type="component" value="Unassembled WGS sequence"/>
</dbReference>
<evidence type="ECO:0000313" key="6">
    <source>
        <dbReference type="Proteomes" id="UP000239895"/>
    </source>
</evidence>
<dbReference type="PANTHER" id="PTHR43353:SF5">
    <property type="entry name" value="SUCCINATE-SEMIALDEHYDE DEHYDROGENASE, MITOCHONDRIAL"/>
    <property type="match status" value="1"/>
</dbReference>
<comment type="caution">
    <text evidence="5">The sequence shown here is derived from an EMBL/GenBank/DDBJ whole genome shotgun (WGS) entry which is preliminary data.</text>
</comment>
<dbReference type="InterPro" id="IPR016162">
    <property type="entry name" value="Ald_DH_N"/>
</dbReference>
<reference evidence="5 6" key="1">
    <citation type="submission" date="2018-03" db="EMBL/GenBank/DDBJ databases">
        <title>Comparative analysis of microorganisms from saline springs in Andes Mountain Range, Colombia.</title>
        <authorList>
            <person name="Rubin E."/>
        </authorList>
    </citation>
    <scope>NUCLEOTIDE SEQUENCE [LARGE SCALE GENOMIC DNA]</scope>
    <source>
        <strain evidence="5 6">CG 23</strain>
    </source>
</reference>
<name>A0ABX5ECV9_9MICO</name>
<dbReference type="EMBL" id="PVTX01000007">
    <property type="protein sequence ID" value="PRZ05631.1"/>
    <property type="molecule type" value="Genomic_DNA"/>
</dbReference>
<dbReference type="Gene3D" id="3.40.309.10">
    <property type="entry name" value="Aldehyde Dehydrogenase, Chain A, domain 2"/>
    <property type="match status" value="1"/>
</dbReference>
<sequence length="479" mass="49479">MRDTPTQVLVGGEWRPASGGSTFDVVDPATEEVLTSVADGSGDDGLAALAAAHEAAPAWAAVPPRDRSELLRACFETIVDRTDELAALITAEGGKPLAESRAEVAYGAEFFRWFAEEAVRAPGLMRTAPAGANRQLVHRRPVGPALLITPWNFPIAMATRKIGPALAAGCPVVIKPAQLTPLTTMAVAEILRAELAARDLPSGVVNVVPTSSARSVTEPVIADGRLRKLSFTGSTGVGRVLLGQAAEQVLNCSMELGGNAPFVVFADADLDAAVEGAMVAKLRNGGQSCVAANRFLVDGSVAHEFAERLAARFSRLSVGPGAEGHDVGPLIGASAVDKVDELVSDATDRGAHVLVGGARPDGRGYFYSPTVLAGVPADARCVTEEIFGPVAPVVAFDGADEAIALANGTEYGLAAYAYTRDVDLAMRAAHEIEAGMIGINRGMVSDASAPFGGVKQSGLGREGGAAGLEEYLETVYVAL</sequence>
<evidence type="ECO:0000256" key="3">
    <source>
        <dbReference type="RuleBase" id="RU003345"/>
    </source>
</evidence>
<evidence type="ECO:0000256" key="2">
    <source>
        <dbReference type="PROSITE-ProRule" id="PRU10007"/>
    </source>
</evidence>
<dbReference type="Pfam" id="PF00171">
    <property type="entry name" value="Aldedh"/>
    <property type="match status" value="1"/>
</dbReference>
<keyword evidence="1 3" id="KW-0560">Oxidoreductase</keyword>
<evidence type="ECO:0000256" key="1">
    <source>
        <dbReference type="ARBA" id="ARBA00023002"/>
    </source>
</evidence>
<dbReference type="SUPFAM" id="SSF53720">
    <property type="entry name" value="ALDH-like"/>
    <property type="match status" value="1"/>
</dbReference>
<evidence type="ECO:0000313" key="5">
    <source>
        <dbReference type="EMBL" id="PRZ05631.1"/>
    </source>
</evidence>
<keyword evidence="6" id="KW-1185">Reference proteome</keyword>
<feature type="active site" evidence="2">
    <location>
        <position position="255"/>
    </location>
</feature>
<dbReference type="PANTHER" id="PTHR43353">
    <property type="entry name" value="SUCCINATE-SEMIALDEHYDE DEHYDROGENASE, MITOCHONDRIAL"/>
    <property type="match status" value="1"/>
</dbReference>
<dbReference type="InterPro" id="IPR016163">
    <property type="entry name" value="Ald_DH_C"/>
</dbReference>
<dbReference type="InterPro" id="IPR015590">
    <property type="entry name" value="Aldehyde_DH_dom"/>
</dbReference>
<gene>
    <name evidence="5" type="ORF">BCL65_107118</name>
</gene>
<dbReference type="InterPro" id="IPR016161">
    <property type="entry name" value="Ald_DH/histidinol_DH"/>
</dbReference>
<protein>
    <submittedName>
        <fullName evidence="5">Succinate semialdehyde dehydrogenase</fullName>
    </submittedName>
</protein>
<dbReference type="InterPro" id="IPR016160">
    <property type="entry name" value="Ald_DH_CS_CYS"/>
</dbReference>
<comment type="similarity">
    <text evidence="3">Belongs to the aldehyde dehydrogenase family.</text>
</comment>
<dbReference type="CDD" id="cd07103">
    <property type="entry name" value="ALDH_F5_SSADH_GabD"/>
    <property type="match status" value="1"/>
</dbReference>
<proteinExistence type="inferred from homology"/>
<organism evidence="5 6">
    <name type="scientific">Isoptericola halotolerans</name>
    <dbReference type="NCBI Taxonomy" id="300560"/>
    <lineage>
        <taxon>Bacteria</taxon>
        <taxon>Bacillati</taxon>
        <taxon>Actinomycetota</taxon>
        <taxon>Actinomycetes</taxon>
        <taxon>Micrococcales</taxon>
        <taxon>Promicromonosporaceae</taxon>
        <taxon>Isoptericola</taxon>
    </lineage>
</organism>
<dbReference type="PROSITE" id="PS00687">
    <property type="entry name" value="ALDEHYDE_DEHYDR_GLU"/>
    <property type="match status" value="1"/>
</dbReference>
<accession>A0ABX5ECV9</accession>
<dbReference type="InterPro" id="IPR050740">
    <property type="entry name" value="Aldehyde_DH_Superfamily"/>
</dbReference>